<sequence length="132" mass="14790">MSIDALVLSPFTFILVAFFAIAMGLLASYIKDKVGEGKKGLLELWAELSYFVAVISVMELIAMPWLEGLLPMWSLAPVLLYICAGIALQFIFLAYDARIPKHKVESNGAMIGLLLIWQAVKWPFWIRKAVRS</sequence>
<reference evidence="2 3" key="1">
    <citation type="journal article" date="2018" name="Front. Microbiol.">
        <title>Phylogeny of Vibrio vulnificus from the Analysis of the Core-Genome: Implications for Intra-Species Taxonomy.</title>
        <authorList>
            <person name="Roig F.J."/>
            <person name="Gonzalez-Candelas F."/>
            <person name="Sanjuan E."/>
            <person name="Fouz B."/>
            <person name="Feil E.J."/>
            <person name="Llorens C."/>
            <person name="Baker-Austin C."/>
            <person name="Oliver J.D."/>
            <person name="Danin-Poleg Y."/>
            <person name="Gibas C.J."/>
            <person name="Kashi Y."/>
            <person name="Gulig P.A."/>
            <person name="Morrison S.S."/>
            <person name="Amaro C."/>
        </authorList>
    </citation>
    <scope>NUCLEOTIDE SEQUENCE [LARGE SCALE GENOMIC DNA]</scope>
    <source>
        <strain evidence="2 3">CECT4608</strain>
    </source>
</reference>
<evidence type="ECO:0000313" key="2">
    <source>
        <dbReference type="EMBL" id="POB47138.1"/>
    </source>
</evidence>
<proteinExistence type="predicted"/>
<protein>
    <submittedName>
        <fullName evidence="2">Uncharacterized protein</fullName>
    </submittedName>
</protein>
<gene>
    <name evidence="2" type="ORF">CRN52_13750</name>
</gene>
<name>A0A2S3R1Z5_VIBVL</name>
<keyword evidence="1" id="KW-0812">Transmembrane</keyword>
<dbReference type="AlphaFoldDB" id="A0A2S3R1Z5"/>
<organism evidence="2 3">
    <name type="scientific">Vibrio vulnificus</name>
    <dbReference type="NCBI Taxonomy" id="672"/>
    <lineage>
        <taxon>Bacteria</taxon>
        <taxon>Pseudomonadati</taxon>
        <taxon>Pseudomonadota</taxon>
        <taxon>Gammaproteobacteria</taxon>
        <taxon>Vibrionales</taxon>
        <taxon>Vibrionaceae</taxon>
        <taxon>Vibrio</taxon>
    </lineage>
</organism>
<dbReference type="Proteomes" id="UP000237466">
    <property type="component" value="Unassembled WGS sequence"/>
</dbReference>
<dbReference type="EMBL" id="PDGH01000101">
    <property type="protein sequence ID" value="POB47138.1"/>
    <property type="molecule type" value="Genomic_DNA"/>
</dbReference>
<keyword evidence="1" id="KW-1133">Transmembrane helix</keyword>
<evidence type="ECO:0000256" key="1">
    <source>
        <dbReference type="SAM" id="Phobius"/>
    </source>
</evidence>
<dbReference type="RefSeq" id="WP_103200572.1">
    <property type="nucleotide sequence ID" value="NZ_PDGH01000101.1"/>
</dbReference>
<accession>A0A2S3R1Z5</accession>
<feature type="transmembrane region" description="Helical" evidence="1">
    <location>
        <begin position="72"/>
        <end position="95"/>
    </location>
</feature>
<feature type="transmembrane region" description="Helical" evidence="1">
    <location>
        <begin position="6"/>
        <end position="27"/>
    </location>
</feature>
<keyword evidence="1" id="KW-0472">Membrane</keyword>
<comment type="caution">
    <text evidence="2">The sequence shown here is derived from an EMBL/GenBank/DDBJ whole genome shotgun (WGS) entry which is preliminary data.</text>
</comment>
<feature type="transmembrane region" description="Helical" evidence="1">
    <location>
        <begin position="48"/>
        <end position="66"/>
    </location>
</feature>
<evidence type="ECO:0000313" key="3">
    <source>
        <dbReference type="Proteomes" id="UP000237466"/>
    </source>
</evidence>